<evidence type="ECO:0000313" key="2">
    <source>
        <dbReference type="EMBL" id="AOX16389.1"/>
    </source>
</evidence>
<sequence length="63" mass="7436">MAEIVNLRRERKRAERRKDAAQAESNRILFGRTKSEKSLERLEKQKAERHLDGAEIAKNMKKD</sequence>
<dbReference type="eggNOG" id="ENOG50339KS">
    <property type="taxonomic scope" value="Bacteria"/>
</dbReference>
<evidence type="ECO:0000313" key="3">
    <source>
        <dbReference type="Proteomes" id="UP000179145"/>
    </source>
</evidence>
<reference evidence="2 3" key="1">
    <citation type="journal article" date="2016" name="Microb. Cell Fact.">
        <title>Dissection of exopolysaccharide biosynthesis in Kozakia baliensis.</title>
        <authorList>
            <person name="Brandt J.U."/>
            <person name="Jakob F."/>
            <person name="Behr J."/>
            <person name="Geissler A.J."/>
            <person name="Vogel R.F."/>
        </authorList>
    </citation>
    <scope>NUCLEOTIDE SEQUENCE [LARGE SCALE GENOMIC DNA]</scope>
    <source>
        <strain evidence="2 3">DSM 14400</strain>
    </source>
</reference>
<proteinExistence type="predicted"/>
<dbReference type="KEGG" id="kba:A0U89_03800"/>
<dbReference type="RefSeq" id="WP_070402158.1">
    <property type="nucleotide sequence ID" value="NZ_BJVW01000002.1"/>
</dbReference>
<feature type="region of interest" description="Disordered" evidence="1">
    <location>
        <begin position="1"/>
        <end position="63"/>
    </location>
</feature>
<organism evidence="2 3">
    <name type="scientific">Kozakia baliensis</name>
    <dbReference type="NCBI Taxonomy" id="153496"/>
    <lineage>
        <taxon>Bacteria</taxon>
        <taxon>Pseudomonadati</taxon>
        <taxon>Pseudomonadota</taxon>
        <taxon>Alphaproteobacteria</taxon>
        <taxon>Acetobacterales</taxon>
        <taxon>Acetobacteraceae</taxon>
        <taxon>Kozakia</taxon>
    </lineage>
</organism>
<evidence type="ECO:0000256" key="1">
    <source>
        <dbReference type="SAM" id="MobiDB-lite"/>
    </source>
</evidence>
<dbReference type="AlphaFoldDB" id="A0A1D8URW4"/>
<feature type="compositionally biased region" description="Basic and acidic residues" evidence="1">
    <location>
        <begin position="1"/>
        <end position="21"/>
    </location>
</feature>
<dbReference type="InterPro" id="IPR025227">
    <property type="entry name" value="DUF4169"/>
</dbReference>
<name>A0A1D8URW4_9PROT</name>
<accession>A0A1D8URW4</accession>
<dbReference type="Proteomes" id="UP000179145">
    <property type="component" value="Chromosome"/>
</dbReference>
<dbReference type="STRING" id="153496.A0U89_03800"/>
<dbReference type="Pfam" id="PF13770">
    <property type="entry name" value="DUF4169"/>
    <property type="match status" value="1"/>
</dbReference>
<gene>
    <name evidence="2" type="ORF">A0U89_03800</name>
</gene>
<feature type="compositionally biased region" description="Basic and acidic residues" evidence="1">
    <location>
        <begin position="33"/>
        <end position="63"/>
    </location>
</feature>
<dbReference type="EMBL" id="CP014674">
    <property type="protein sequence ID" value="AOX16389.1"/>
    <property type="molecule type" value="Genomic_DNA"/>
</dbReference>
<dbReference type="OrthoDB" id="7173889at2"/>
<keyword evidence="3" id="KW-1185">Reference proteome</keyword>
<protein>
    <submittedName>
        <fullName evidence="2">Uncharacterized protein</fullName>
    </submittedName>
</protein>